<gene>
    <name evidence="1" type="ORF">H6P81_002218</name>
</gene>
<dbReference type="PANTHER" id="PTHR33984">
    <property type="entry name" value="OS02G0717600 PROTEIN"/>
    <property type="match status" value="1"/>
</dbReference>
<proteinExistence type="predicted"/>
<dbReference type="PANTHER" id="PTHR33984:SF10">
    <property type="entry name" value="S1 MOTIF DOMAIN-CONTAINING PROTEIN"/>
    <property type="match status" value="1"/>
</dbReference>
<sequence>MELCCFAAPGEMGSVKQVKEGMPEGEWDESMPLPGDIIEGIAEDESGEQFISAKGRSELSSQLGRLIRQGGVIWVKVRRGNATLSLRTRVVPEKSSKLQRRFTIQAASDDRHVAVLADLTLDQCFELQEMSRKVMNITDVEGFMRKGVKYDWKRKLGTYLPDQRSPVISSILFLPFNSEHTVEATTSRSMAWFSAAVSSGIPIVFVNIQTEQIVTSERSGFDGNSQALSIRHQSPNTTFQIMQAVRLWFLPGITEVPTMLTPEAGETRFGMDIKRTEEGFICICGVTKGSAGDRAGLEVLREQAAAMGQLMIISRMEGHSLMPSTVSSTGLIHCCDHADVKQTLASAVERMDGIKLCIMAWPTLRRSGPCRFSHLEALRPPEDSGVGLSSGYLA</sequence>
<evidence type="ECO:0000313" key="1">
    <source>
        <dbReference type="EMBL" id="KAG9457710.1"/>
    </source>
</evidence>
<keyword evidence="2" id="KW-1185">Reference proteome</keyword>
<dbReference type="AlphaFoldDB" id="A0AAV7F953"/>
<protein>
    <submittedName>
        <fullName evidence="1">Uncharacterized protein</fullName>
    </submittedName>
</protein>
<reference evidence="1 2" key="1">
    <citation type="submission" date="2021-07" db="EMBL/GenBank/DDBJ databases">
        <title>The Aristolochia fimbriata genome: insights into angiosperm evolution, floral development and chemical biosynthesis.</title>
        <authorList>
            <person name="Jiao Y."/>
        </authorList>
    </citation>
    <scope>NUCLEOTIDE SEQUENCE [LARGE SCALE GENOMIC DNA]</scope>
    <source>
        <strain evidence="1">IBCAS-2021</strain>
        <tissue evidence="1">Leaf</tissue>
    </source>
</reference>
<accession>A0AAV7F953</accession>
<name>A0AAV7F953_ARIFI</name>
<organism evidence="1 2">
    <name type="scientific">Aristolochia fimbriata</name>
    <name type="common">White veined hardy Dutchman's pipe vine</name>
    <dbReference type="NCBI Taxonomy" id="158543"/>
    <lineage>
        <taxon>Eukaryota</taxon>
        <taxon>Viridiplantae</taxon>
        <taxon>Streptophyta</taxon>
        <taxon>Embryophyta</taxon>
        <taxon>Tracheophyta</taxon>
        <taxon>Spermatophyta</taxon>
        <taxon>Magnoliopsida</taxon>
        <taxon>Magnoliidae</taxon>
        <taxon>Piperales</taxon>
        <taxon>Aristolochiaceae</taxon>
        <taxon>Aristolochia</taxon>
    </lineage>
</organism>
<comment type="caution">
    <text evidence="1">The sequence shown here is derived from an EMBL/GenBank/DDBJ whole genome shotgun (WGS) entry which is preliminary data.</text>
</comment>
<dbReference type="Proteomes" id="UP000825729">
    <property type="component" value="Unassembled WGS sequence"/>
</dbReference>
<evidence type="ECO:0000313" key="2">
    <source>
        <dbReference type="Proteomes" id="UP000825729"/>
    </source>
</evidence>
<dbReference type="EMBL" id="JAINDJ010000002">
    <property type="protein sequence ID" value="KAG9457710.1"/>
    <property type="molecule type" value="Genomic_DNA"/>
</dbReference>